<comment type="similarity">
    <text evidence="5">Belongs to the cysteine-rich repeat secretory protein family.</text>
</comment>
<dbReference type="Pfam" id="PF01657">
    <property type="entry name" value="Stress-antifung"/>
    <property type="match status" value="2"/>
</dbReference>
<dbReference type="PROSITE" id="PS51473">
    <property type="entry name" value="GNK2"/>
    <property type="match status" value="2"/>
</dbReference>
<comment type="subcellular location">
    <subcellularLocation>
        <location evidence="1">Secreted</location>
    </subcellularLocation>
</comment>
<evidence type="ECO:0000313" key="9">
    <source>
        <dbReference type="Proteomes" id="UP001159364"/>
    </source>
</evidence>
<dbReference type="GO" id="GO:0005576">
    <property type="term" value="C:extracellular region"/>
    <property type="evidence" value="ECO:0007669"/>
    <property type="project" value="UniProtKB-SubCell"/>
</dbReference>
<dbReference type="InterPro" id="IPR002902">
    <property type="entry name" value="GNK2"/>
</dbReference>
<evidence type="ECO:0000256" key="6">
    <source>
        <dbReference type="SAM" id="SignalP"/>
    </source>
</evidence>
<evidence type="ECO:0000259" key="7">
    <source>
        <dbReference type="PROSITE" id="PS51473"/>
    </source>
</evidence>
<evidence type="ECO:0000256" key="4">
    <source>
        <dbReference type="ARBA" id="ARBA00022737"/>
    </source>
</evidence>
<accession>A0AAV8SD33</accession>
<dbReference type="Proteomes" id="UP001159364">
    <property type="component" value="Linkage Group LG11"/>
</dbReference>
<dbReference type="PANTHER" id="PTHR32411:SF43">
    <property type="entry name" value="CYSTEINE-RICH REPEAT SECRETORY PROTEIN 38"/>
    <property type="match status" value="1"/>
</dbReference>
<dbReference type="InterPro" id="IPR038408">
    <property type="entry name" value="GNK2_sf"/>
</dbReference>
<proteinExistence type="inferred from homology"/>
<evidence type="ECO:0000256" key="3">
    <source>
        <dbReference type="ARBA" id="ARBA00022729"/>
    </source>
</evidence>
<keyword evidence="3 6" id="KW-0732">Signal</keyword>
<protein>
    <recommendedName>
        <fullName evidence="7">Gnk2-homologous domain-containing protein</fullName>
    </recommendedName>
</protein>
<dbReference type="CDD" id="cd23509">
    <property type="entry name" value="Gnk2-like"/>
    <property type="match status" value="2"/>
</dbReference>
<gene>
    <name evidence="8" type="ORF">K2173_013954</name>
</gene>
<feature type="signal peptide" evidence="6">
    <location>
        <begin position="1"/>
        <end position="24"/>
    </location>
</feature>
<dbReference type="InterPro" id="IPR050581">
    <property type="entry name" value="CRR_secretory_protein"/>
</dbReference>
<evidence type="ECO:0000256" key="2">
    <source>
        <dbReference type="ARBA" id="ARBA00022525"/>
    </source>
</evidence>
<dbReference type="EMBL" id="JAIWQS010000011">
    <property type="protein sequence ID" value="KAJ8750039.1"/>
    <property type="molecule type" value="Genomic_DNA"/>
</dbReference>
<evidence type="ECO:0000313" key="8">
    <source>
        <dbReference type="EMBL" id="KAJ8750039.1"/>
    </source>
</evidence>
<dbReference type="AlphaFoldDB" id="A0AAV8SD33"/>
<reference evidence="8 9" key="1">
    <citation type="submission" date="2021-09" db="EMBL/GenBank/DDBJ databases">
        <title>Genomic insights and catalytic innovation underlie evolution of tropane alkaloids biosynthesis.</title>
        <authorList>
            <person name="Wang Y.-J."/>
            <person name="Tian T."/>
            <person name="Huang J.-P."/>
            <person name="Huang S.-X."/>
        </authorList>
    </citation>
    <scope>NUCLEOTIDE SEQUENCE [LARGE SCALE GENOMIC DNA]</scope>
    <source>
        <strain evidence="8">KIB-2018</strain>
        <tissue evidence="8">Leaf</tissue>
    </source>
</reference>
<keyword evidence="4" id="KW-0677">Repeat</keyword>
<name>A0AAV8SD33_9ROSI</name>
<feature type="domain" description="Gnk2-homologous" evidence="7">
    <location>
        <begin position="132"/>
        <end position="237"/>
    </location>
</feature>
<sequence length="237" mass="27295">MWFFNFTNSFYLLSLAFLLQTVSGVDPIKHFCFDHKISFNKGFEYNLDKMINSLSSDAPATGFAEGELGQNSEKVIAFALCTAPLKSQQCQTCLEVGGREIRSRCSTLEYKGGVIWYDDCMLKYANQKSTDYLHSFFQCNPDTVKHPIRFRERKQKLFRRLIKEAQESPDLYAAGDINVGRSERIYGLFQCTRNLSRFECKVCLQNYSRKLRFACHKKVGGSVLSGSCNMRFEVYPF</sequence>
<evidence type="ECO:0000256" key="5">
    <source>
        <dbReference type="ARBA" id="ARBA00038515"/>
    </source>
</evidence>
<feature type="domain" description="Gnk2-homologous" evidence="7">
    <location>
        <begin position="25"/>
        <end position="129"/>
    </location>
</feature>
<comment type="caution">
    <text evidence="8">The sequence shown here is derived from an EMBL/GenBank/DDBJ whole genome shotgun (WGS) entry which is preliminary data.</text>
</comment>
<feature type="chain" id="PRO_5043317008" description="Gnk2-homologous domain-containing protein" evidence="6">
    <location>
        <begin position="25"/>
        <end position="237"/>
    </location>
</feature>
<keyword evidence="2" id="KW-0964">Secreted</keyword>
<dbReference type="Gene3D" id="3.30.430.20">
    <property type="entry name" value="Gnk2 domain, C-X8-C-X2-C motif"/>
    <property type="match status" value="2"/>
</dbReference>
<keyword evidence="9" id="KW-1185">Reference proteome</keyword>
<dbReference type="PANTHER" id="PTHR32411">
    <property type="entry name" value="CYSTEINE-RICH REPEAT SECRETORY PROTEIN 38-RELATED"/>
    <property type="match status" value="1"/>
</dbReference>
<evidence type="ECO:0000256" key="1">
    <source>
        <dbReference type="ARBA" id="ARBA00004613"/>
    </source>
</evidence>
<organism evidence="8 9">
    <name type="scientific">Erythroxylum novogranatense</name>
    <dbReference type="NCBI Taxonomy" id="1862640"/>
    <lineage>
        <taxon>Eukaryota</taxon>
        <taxon>Viridiplantae</taxon>
        <taxon>Streptophyta</taxon>
        <taxon>Embryophyta</taxon>
        <taxon>Tracheophyta</taxon>
        <taxon>Spermatophyta</taxon>
        <taxon>Magnoliopsida</taxon>
        <taxon>eudicotyledons</taxon>
        <taxon>Gunneridae</taxon>
        <taxon>Pentapetalae</taxon>
        <taxon>rosids</taxon>
        <taxon>fabids</taxon>
        <taxon>Malpighiales</taxon>
        <taxon>Erythroxylaceae</taxon>
        <taxon>Erythroxylum</taxon>
    </lineage>
</organism>